<reference evidence="9" key="1">
    <citation type="journal article" date="2021" name="PeerJ">
        <title>Extensive microbial diversity within the chicken gut microbiome revealed by metagenomics and culture.</title>
        <authorList>
            <person name="Gilroy R."/>
            <person name="Ravi A."/>
            <person name="Getino M."/>
            <person name="Pursley I."/>
            <person name="Horton D.L."/>
            <person name="Alikhan N.F."/>
            <person name="Baker D."/>
            <person name="Gharbi K."/>
            <person name="Hall N."/>
            <person name="Watson M."/>
            <person name="Adriaenssens E.M."/>
            <person name="Foster-Nyarko E."/>
            <person name="Jarju S."/>
            <person name="Secka A."/>
            <person name="Antonio M."/>
            <person name="Oren A."/>
            <person name="Chaudhuri R.R."/>
            <person name="La Ragione R."/>
            <person name="Hildebrand F."/>
            <person name="Pallen M.J."/>
        </authorList>
    </citation>
    <scope>NUCLEOTIDE SEQUENCE</scope>
    <source>
        <strain evidence="9">ChiSxjej1B13-11762</strain>
    </source>
</reference>
<feature type="transmembrane region" description="Helical" evidence="7">
    <location>
        <begin position="441"/>
        <end position="461"/>
    </location>
</feature>
<feature type="domain" description="ABC3 transporter permease C-terminal" evidence="8">
    <location>
        <begin position="264"/>
        <end position="384"/>
    </location>
</feature>
<evidence type="ECO:0000313" key="9">
    <source>
        <dbReference type="EMBL" id="HIW84693.1"/>
    </source>
</evidence>
<sequence length="827" mass="90728">MNIITRTAISNLKSNRSRNILIGIAIALTTVLLTTVPTVIFGMIDLQFFAANEAYPTYHAMFRQVREENAKKMQEDPDLTEVGVREDPAYMVCPDEDVSIVMVYVDDQTASSNRLELKEGRLPEAADEIVVSPGLLEAMGLRGDLGGQVEIPFQAVERGGLGSEQRKTFTIVGMIEDGSSGKEQKTFSALVSKAFADEVIPDGEHVYRVCFRIAGAERMTVDAIEQAVKDKSKVYDVAEGDIVENSEYLFANYVDPALYSGLAVFVVIIVLAGALTIYSIYYVSMLHKVQEYGKLRAIGATRRQIRKLVFREGFVAAAIAIPIGLAIGSAAGVGVLHGMLRTGTFTENPLMGYMREALEQGEVSLVNLWILGTAAATALITVYLSLLRPMQVAGKISPVEAIRYEGALGKQKKAKLRKGYQEMSTTRLMLSNLGRNRKRTAITIFTLGVTGIFFMVVATVLSCMSPQVMAEDAVRGDISIYVDSWEGDAMNPERELKNIQRNNPLTEELKEQILAVPGVESIEEELYAGAVMPEVTDPYTGEAFSTGVTGIGEEEMDDLDRYVEEGSLDDPKLADGTGIILGRGYVAMELGVQVGDKVNLELEDGERIVAKEFEVVAYADPPASLGSGFMLPSEVLESFCETKLADTWNLTVYEDREGSVEKTIREIVDGQEFLEMDTYREQYEMAEMTVGYLHYGGYGLLAVLGFIGILNLINTMINSVYVRQKELGMLQAIGLSGRQTGNMLQKEGLFYTAGTLVLSLGSGSIAGYLCYRFAAAEGILSIKTYHYPVIPAIVLTLIVLAVQLLIAFLVNQNFKRTSLIDRIRFAQ</sequence>
<evidence type="ECO:0000256" key="6">
    <source>
        <dbReference type="ARBA" id="ARBA00038076"/>
    </source>
</evidence>
<feature type="domain" description="ABC3 transporter permease C-terminal" evidence="8">
    <location>
        <begin position="700"/>
        <end position="809"/>
    </location>
</feature>
<feature type="transmembrane region" description="Helical" evidence="7">
    <location>
        <begin position="692"/>
        <end position="713"/>
    </location>
</feature>
<evidence type="ECO:0000256" key="1">
    <source>
        <dbReference type="ARBA" id="ARBA00004651"/>
    </source>
</evidence>
<reference evidence="9" key="2">
    <citation type="submission" date="2021-04" db="EMBL/GenBank/DDBJ databases">
        <authorList>
            <person name="Gilroy R."/>
        </authorList>
    </citation>
    <scope>NUCLEOTIDE SEQUENCE</scope>
    <source>
        <strain evidence="9">ChiSxjej1B13-11762</strain>
    </source>
</reference>
<evidence type="ECO:0000256" key="2">
    <source>
        <dbReference type="ARBA" id="ARBA00022475"/>
    </source>
</evidence>
<comment type="similarity">
    <text evidence="6">Belongs to the ABC-4 integral membrane protein family.</text>
</comment>
<organism evidence="9 10">
    <name type="scientific">Candidatus Dorea gallistercoris</name>
    <dbReference type="NCBI Taxonomy" id="2838542"/>
    <lineage>
        <taxon>Bacteria</taxon>
        <taxon>Bacillati</taxon>
        <taxon>Bacillota</taxon>
        <taxon>Clostridia</taxon>
        <taxon>Lachnospirales</taxon>
        <taxon>Lachnospiraceae</taxon>
        <taxon>Dorea</taxon>
    </lineage>
</organism>
<keyword evidence="5 7" id="KW-0472">Membrane</keyword>
<comment type="caution">
    <text evidence="9">The sequence shown here is derived from an EMBL/GenBank/DDBJ whole genome shotgun (WGS) entry which is preliminary data.</text>
</comment>
<keyword evidence="4 7" id="KW-1133">Transmembrane helix</keyword>
<gene>
    <name evidence="9" type="ORF">H9873_10285</name>
</gene>
<dbReference type="Proteomes" id="UP000824263">
    <property type="component" value="Unassembled WGS sequence"/>
</dbReference>
<dbReference type="InterPro" id="IPR050250">
    <property type="entry name" value="Macrolide_Exporter_MacB"/>
</dbReference>
<feature type="transmembrane region" description="Helical" evidence="7">
    <location>
        <begin position="789"/>
        <end position="810"/>
    </location>
</feature>
<feature type="transmembrane region" description="Helical" evidence="7">
    <location>
        <begin position="368"/>
        <end position="387"/>
    </location>
</feature>
<protein>
    <submittedName>
        <fullName evidence="9">ABC transporter permease</fullName>
    </submittedName>
</protein>
<feature type="transmembrane region" description="Helical" evidence="7">
    <location>
        <begin position="748"/>
        <end position="769"/>
    </location>
</feature>
<keyword evidence="3 7" id="KW-0812">Transmembrane</keyword>
<name>A0A9D1RAS4_9FIRM</name>
<keyword evidence="2" id="KW-1003">Cell membrane</keyword>
<evidence type="ECO:0000256" key="7">
    <source>
        <dbReference type="SAM" id="Phobius"/>
    </source>
</evidence>
<dbReference type="InterPro" id="IPR003838">
    <property type="entry name" value="ABC3_permease_C"/>
</dbReference>
<evidence type="ECO:0000313" key="10">
    <source>
        <dbReference type="Proteomes" id="UP000824263"/>
    </source>
</evidence>
<dbReference type="PANTHER" id="PTHR30572:SF4">
    <property type="entry name" value="ABC TRANSPORTER PERMEASE YTRF"/>
    <property type="match status" value="1"/>
</dbReference>
<dbReference type="PANTHER" id="PTHR30572">
    <property type="entry name" value="MEMBRANE COMPONENT OF TRANSPORTER-RELATED"/>
    <property type="match status" value="1"/>
</dbReference>
<evidence type="ECO:0000256" key="3">
    <source>
        <dbReference type="ARBA" id="ARBA00022692"/>
    </source>
</evidence>
<evidence type="ECO:0000256" key="4">
    <source>
        <dbReference type="ARBA" id="ARBA00022989"/>
    </source>
</evidence>
<comment type="subcellular location">
    <subcellularLocation>
        <location evidence="1">Cell membrane</location>
        <topology evidence="1">Multi-pass membrane protein</topology>
    </subcellularLocation>
</comment>
<evidence type="ECO:0000256" key="5">
    <source>
        <dbReference type="ARBA" id="ARBA00023136"/>
    </source>
</evidence>
<feature type="transmembrane region" description="Helical" evidence="7">
    <location>
        <begin position="20"/>
        <end position="44"/>
    </location>
</feature>
<evidence type="ECO:0000259" key="8">
    <source>
        <dbReference type="Pfam" id="PF02687"/>
    </source>
</evidence>
<accession>A0A9D1RAS4</accession>
<feature type="transmembrane region" description="Helical" evidence="7">
    <location>
        <begin position="257"/>
        <end position="281"/>
    </location>
</feature>
<dbReference type="GO" id="GO:0022857">
    <property type="term" value="F:transmembrane transporter activity"/>
    <property type="evidence" value="ECO:0007669"/>
    <property type="project" value="TreeGrafter"/>
</dbReference>
<feature type="transmembrane region" description="Helical" evidence="7">
    <location>
        <begin position="313"/>
        <end position="340"/>
    </location>
</feature>
<proteinExistence type="inferred from homology"/>
<dbReference type="EMBL" id="DXGF01000183">
    <property type="protein sequence ID" value="HIW84693.1"/>
    <property type="molecule type" value="Genomic_DNA"/>
</dbReference>
<dbReference type="AlphaFoldDB" id="A0A9D1RAS4"/>
<dbReference type="GO" id="GO:0005886">
    <property type="term" value="C:plasma membrane"/>
    <property type="evidence" value="ECO:0007669"/>
    <property type="project" value="UniProtKB-SubCell"/>
</dbReference>
<dbReference type="Pfam" id="PF02687">
    <property type="entry name" value="FtsX"/>
    <property type="match status" value="2"/>
</dbReference>